<dbReference type="InterPro" id="IPR008271">
    <property type="entry name" value="Ser/Thr_kinase_AS"/>
</dbReference>
<dbReference type="InterPro" id="IPR017441">
    <property type="entry name" value="Protein_kinase_ATP_BS"/>
</dbReference>
<evidence type="ECO:0000256" key="3">
    <source>
        <dbReference type="ARBA" id="ARBA00022741"/>
    </source>
</evidence>
<protein>
    <recommendedName>
        <fullName evidence="8">Mitogen-activated protein kinase</fullName>
        <ecNumber evidence="8">2.7.11.24</ecNumber>
    </recommendedName>
</protein>
<evidence type="ECO:0000256" key="6">
    <source>
        <dbReference type="PROSITE-ProRule" id="PRU10141"/>
    </source>
</evidence>
<name>A0ABN9XTZ8_9DINO</name>
<evidence type="ECO:0000256" key="5">
    <source>
        <dbReference type="ARBA" id="ARBA00022840"/>
    </source>
</evidence>
<comment type="activity regulation">
    <text evidence="8">Activated by threonine and tyrosine phosphorylation.</text>
</comment>
<dbReference type="Gene3D" id="1.10.510.10">
    <property type="entry name" value="Transferase(Phosphotransferase) domain 1"/>
    <property type="match status" value="1"/>
</dbReference>
<dbReference type="EC" id="2.7.11.24" evidence="8"/>
<comment type="catalytic activity">
    <reaction evidence="8">
        <text>L-threonyl-[protein] + ATP = O-phospho-L-threonyl-[protein] + ADP + H(+)</text>
        <dbReference type="Rhea" id="RHEA:46608"/>
        <dbReference type="Rhea" id="RHEA-COMP:11060"/>
        <dbReference type="Rhea" id="RHEA-COMP:11605"/>
        <dbReference type="ChEBI" id="CHEBI:15378"/>
        <dbReference type="ChEBI" id="CHEBI:30013"/>
        <dbReference type="ChEBI" id="CHEBI:30616"/>
        <dbReference type="ChEBI" id="CHEBI:61977"/>
        <dbReference type="ChEBI" id="CHEBI:456216"/>
        <dbReference type="EC" id="2.7.11.24"/>
    </reaction>
</comment>
<evidence type="ECO:0000313" key="11">
    <source>
        <dbReference type="EMBL" id="CAK0902209.1"/>
    </source>
</evidence>
<keyword evidence="12" id="KW-1185">Reference proteome</keyword>
<comment type="similarity">
    <text evidence="8">Belongs to the protein kinase superfamily. Ser/Thr protein kinase family. MAP kinase subfamily.</text>
</comment>
<keyword evidence="4 8" id="KW-0418">Kinase</keyword>
<feature type="region of interest" description="Disordered" evidence="9">
    <location>
        <begin position="328"/>
        <end position="351"/>
    </location>
</feature>
<evidence type="ECO:0000256" key="4">
    <source>
        <dbReference type="ARBA" id="ARBA00022777"/>
    </source>
</evidence>
<dbReference type="InterPro" id="IPR050117">
    <property type="entry name" value="MAPK"/>
</dbReference>
<evidence type="ECO:0000256" key="7">
    <source>
        <dbReference type="RuleBase" id="RU000304"/>
    </source>
</evidence>
<dbReference type="Proteomes" id="UP001189429">
    <property type="component" value="Unassembled WGS sequence"/>
</dbReference>
<dbReference type="PROSITE" id="PS01351">
    <property type="entry name" value="MAPK"/>
    <property type="match status" value="1"/>
</dbReference>
<gene>
    <name evidence="11" type="ORF">PCOR1329_LOCUS78892</name>
</gene>
<evidence type="ECO:0000256" key="2">
    <source>
        <dbReference type="ARBA" id="ARBA00022679"/>
    </source>
</evidence>
<feature type="domain" description="Protein kinase" evidence="10">
    <location>
        <begin position="54"/>
        <end position="351"/>
    </location>
</feature>
<reference evidence="11" key="1">
    <citation type="submission" date="2023-10" db="EMBL/GenBank/DDBJ databases">
        <authorList>
            <person name="Chen Y."/>
            <person name="Shah S."/>
            <person name="Dougan E. K."/>
            <person name="Thang M."/>
            <person name="Chan C."/>
        </authorList>
    </citation>
    <scope>NUCLEOTIDE SEQUENCE [LARGE SCALE GENOMIC DNA]</scope>
</reference>
<dbReference type="PROSITE" id="PS50011">
    <property type="entry name" value="PROTEIN_KINASE_DOM"/>
    <property type="match status" value="1"/>
</dbReference>
<evidence type="ECO:0000259" key="10">
    <source>
        <dbReference type="PROSITE" id="PS50011"/>
    </source>
</evidence>
<dbReference type="SUPFAM" id="SSF56112">
    <property type="entry name" value="Protein kinase-like (PK-like)"/>
    <property type="match status" value="1"/>
</dbReference>
<dbReference type="PROSITE" id="PS00107">
    <property type="entry name" value="PROTEIN_KINASE_ATP"/>
    <property type="match status" value="1"/>
</dbReference>
<accession>A0ABN9XTZ8</accession>
<dbReference type="InterPro" id="IPR000719">
    <property type="entry name" value="Prot_kinase_dom"/>
</dbReference>
<dbReference type="SMART" id="SM00220">
    <property type="entry name" value="S_TKc"/>
    <property type="match status" value="1"/>
</dbReference>
<keyword evidence="2 8" id="KW-0808">Transferase</keyword>
<dbReference type="PROSITE" id="PS00108">
    <property type="entry name" value="PROTEIN_KINASE_ST"/>
    <property type="match status" value="1"/>
</dbReference>
<keyword evidence="3 6" id="KW-0547">Nucleotide-binding</keyword>
<keyword evidence="8" id="KW-0460">Magnesium</keyword>
<evidence type="ECO:0000256" key="8">
    <source>
        <dbReference type="RuleBase" id="RU361165"/>
    </source>
</evidence>
<dbReference type="Pfam" id="PF00069">
    <property type="entry name" value="Pkinase"/>
    <property type="match status" value="1"/>
</dbReference>
<dbReference type="Gene3D" id="3.30.200.20">
    <property type="entry name" value="Phosphorylase Kinase, domain 1"/>
    <property type="match status" value="1"/>
</dbReference>
<comment type="caution">
    <text evidence="11">The sequence shown here is derived from an EMBL/GenBank/DDBJ whole genome shotgun (WGS) entry which is preliminary data.</text>
</comment>
<organism evidence="11 12">
    <name type="scientific">Prorocentrum cordatum</name>
    <dbReference type="NCBI Taxonomy" id="2364126"/>
    <lineage>
        <taxon>Eukaryota</taxon>
        <taxon>Sar</taxon>
        <taxon>Alveolata</taxon>
        <taxon>Dinophyceae</taxon>
        <taxon>Prorocentrales</taxon>
        <taxon>Prorocentraceae</taxon>
        <taxon>Prorocentrum</taxon>
    </lineage>
</organism>
<evidence type="ECO:0000256" key="9">
    <source>
        <dbReference type="SAM" id="MobiDB-lite"/>
    </source>
</evidence>
<dbReference type="InterPro" id="IPR011009">
    <property type="entry name" value="Kinase-like_dom_sf"/>
</dbReference>
<evidence type="ECO:0000256" key="1">
    <source>
        <dbReference type="ARBA" id="ARBA00022527"/>
    </source>
</evidence>
<comment type="cofactor">
    <cofactor evidence="8">
        <name>Mg(2+)</name>
        <dbReference type="ChEBI" id="CHEBI:18420"/>
    </cofactor>
</comment>
<feature type="binding site" evidence="6">
    <location>
        <position position="83"/>
    </location>
    <ligand>
        <name>ATP</name>
        <dbReference type="ChEBI" id="CHEBI:30616"/>
    </ligand>
</feature>
<dbReference type="EMBL" id="CAUYUJ010021038">
    <property type="protein sequence ID" value="CAK0902209.1"/>
    <property type="molecule type" value="Genomic_DNA"/>
</dbReference>
<dbReference type="InterPro" id="IPR003527">
    <property type="entry name" value="MAP_kinase_CS"/>
</dbReference>
<keyword evidence="5 6" id="KW-0067">ATP-binding</keyword>
<dbReference type="PANTHER" id="PTHR24055">
    <property type="entry name" value="MITOGEN-ACTIVATED PROTEIN KINASE"/>
    <property type="match status" value="1"/>
</dbReference>
<sequence>MTGAAVDPKAAGAAALDAARDGRVDVGKKVAFGEADKDKKAGDKERRWRMPSRYQVAEKLGQGSYGCVCEAHDAEQGCKVAIKRTDHLFDDAMDARRTLREVAILSLLRHDNVVRLLDVFAPGDGLSDFNELYVVMELCDSDLKKLCRSATWLSALHLRRMLWTLLCGLKYVHSAGIYHRDLKPANCLVNQGCDVKICDFGLARAVGGEGSSKEEVNLLARQQQPARHLTGHVVTRWYRAPELILLQEEYTELIDMWSVGCIYAELLGMYEGIDPRDRGPLFKGTACFPLSPHGKGQELAPPAAGAYRHAKEDQLEMIFNVIGTPTDVEASPGGQLTPGLQKQGEDLQEVG</sequence>
<proteinExistence type="inferred from homology"/>
<evidence type="ECO:0000313" key="12">
    <source>
        <dbReference type="Proteomes" id="UP001189429"/>
    </source>
</evidence>
<keyword evidence="1 7" id="KW-0723">Serine/threonine-protein kinase</keyword>